<reference evidence="1" key="2">
    <citation type="submission" date="2024-10" db="UniProtKB">
        <authorList>
            <consortium name="EnsemblProtists"/>
        </authorList>
    </citation>
    <scope>IDENTIFICATION</scope>
</reference>
<protein>
    <submittedName>
        <fullName evidence="1">Uncharacterized protein</fullName>
    </submittedName>
</protein>
<organism evidence="1 2">
    <name type="scientific">Emiliania huxleyi (strain CCMP1516)</name>
    <dbReference type="NCBI Taxonomy" id="280463"/>
    <lineage>
        <taxon>Eukaryota</taxon>
        <taxon>Haptista</taxon>
        <taxon>Haptophyta</taxon>
        <taxon>Prymnesiophyceae</taxon>
        <taxon>Isochrysidales</taxon>
        <taxon>Noelaerhabdaceae</taxon>
        <taxon>Emiliania</taxon>
    </lineage>
</organism>
<dbReference type="KEGG" id="ehx:EMIHUDRAFT_424736"/>
<dbReference type="HOGENOM" id="CLU_1392484_0_0_1"/>
<proteinExistence type="predicted"/>
<keyword evidence="2" id="KW-1185">Reference proteome</keyword>
<name>A0A0D3JB19_EMIH1</name>
<evidence type="ECO:0000313" key="2">
    <source>
        <dbReference type="Proteomes" id="UP000013827"/>
    </source>
</evidence>
<dbReference type="RefSeq" id="XP_005773133.1">
    <property type="nucleotide sequence ID" value="XM_005773076.1"/>
</dbReference>
<sequence length="196" mass="20533">MPPPAVLALLGTATDGVAPPPSASSARPTGEGLFAWLTRQASVLGARLEQGIAEANLEAPSPTRPDGAAVASLSLEPVLVLTTVGADAALLSPAREYARRRASSLVDALAPRFAEIRRGTIERRAGGEGQPSAAALGHAFLPSELEHATVVEGLEPVWPRGVGEPPCWRLPTAWFRWFASGDLLVLALLLALKELR</sequence>
<dbReference type="EnsemblProtists" id="EOD20704">
    <property type="protein sequence ID" value="EOD20704"/>
    <property type="gene ID" value="EMIHUDRAFT_424736"/>
</dbReference>
<accession>A0A0D3JB19</accession>
<reference evidence="2" key="1">
    <citation type="journal article" date="2013" name="Nature">
        <title>Pan genome of the phytoplankton Emiliania underpins its global distribution.</title>
        <authorList>
            <person name="Read B.A."/>
            <person name="Kegel J."/>
            <person name="Klute M.J."/>
            <person name="Kuo A."/>
            <person name="Lefebvre S.C."/>
            <person name="Maumus F."/>
            <person name="Mayer C."/>
            <person name="Miller J."/>
            <person name="Monier A."/>
            <person name="Salamov A."/>
            <person name="Young J."/>
            <person name="Aguilar M."/>
            <person name="Claverie J.M."/>
            <person name="Frickenhaus S."/>
            <person name="Gonzalez K."/>
            <person name="Herman E.K."/>
            <person name="Lin Y.C."/>
            <person name="Napier J."/>
            <person name="Ogata H."/>
            <person name="Sarno A.F."/>
            <person name="Shmutz J."/>
            <person name="Schroeder D."/>
            <person name="de Vargas C."/>
            <person name="Verret F."/>
            <person name="von Dassow P."/>
            <person name="Valentin K."/>
            <person name="Van de Peer Y."/>
            <person name="Wheeler G."/>
            <person name="Dacks J.B."/>
            <person name="Delwiche C.F."/>
            <person name="Dyhrman S.T."/>
            <person name="Glockner G."/>
            <person name="John U."/>
            <person name="Richards T."/>
            <person name="Worden A.Z."/>
            <person name="Zhang X."/>
            <person name="Grigoriev I.V."/>
            <person name="Allen A.E."/>
            <person name="Bidle K."/>
            <person name="Borodovsky M."/>
            <person name="Bowler C."/>
            <person name="Brownlee C."/>
            <person name="Cock J.M."/>
            <person name="Elias M."/>
            <person name="Gladyshev V.N."/>
            <person name="Groth M."/>
            <person name="Guda C."/>
            <person name="Hadaegh A."/>
            <person name="Iglesias-Rodriguez M.D."/>
            <person name="Jenkins J."/>
            <person name="Jones B.M."/>
            <person name="Lawson T."/>
            <person name="Leese F."/>
            <person name="Lindquist E."/>
            <person name="Lobanov A."/>
            <person name="Lomsadze A."/>
            <person name="Malik S.B."/>
            <person name="Marsh M.E."/>
            <person name="Mackinder L."/>
            <person name="Mock T."/>
            <person name="Mueller-Roeber B."/>
            <person name="Pagarete A."/>
            <person name="Parker M."/>
            <person name="Probert I."/>
            <person name="Quesneville H."/>
            <person name="Raines C."/>
            <person name="Rensing S.A."/>
            <person name="Riano-Pachon D.M."/>
            <person name="Richier S."/>
            <person name="Rokitta S."/>
            <person name="Shiraiwa Y."/>
            <person name="Soanes D.M."/>
            <person name="van der Giezen M."/>
            <person name="Wahlund T.M."/>
            <person name="Williams B."/>
            <person name="Wilson W."/>
            <person name="Wolfe G."/>
            <person name="Wurch L.L."/>
        </authorList>
    </citation>
    <scope>NUCLEOTIDE SEQUENCE</scope>
</reference>
<dbReference type="PaxDb" id="2903-EOD20704"/>
<dbReference type="Proteomes" id="UP000013827">
    <property type="component" value="Unassembled WGS sequence"/>
</dbReference>
<dbReference type="GeneID" id="17266251"/>
<dbReference type="AlphaFoldDB" id="A0A0D3JB19"/>
<evidence type="ECO:0000313" key="1">
    <source>
        <dbReference type="EnsemblProtists" id="EOD20704"/>
    </source>
</evidence>